<dbReference type="EMBL" id="JAJNDB010000006">
    <property type="protein sequence ID" value="MCD2196878.1"/>
    <property type="molecule type" value="Genomic_DNA"/>
</dbReference>
<keyword evidence="4" id="KW-1185">Reference proteome</keyword>
<evidence type="ECO:0000313" key="4">
    <source>
        <dbReference type="Proteomes" id="UP001199469"/>
    </source>
</evidence>
<proteinExistence type="predicted"/>
<dbReference type="InterPro" id="IPR019920">
    <property type="entry name" value="F420-binding_dom_put"/>
</dbReference>
<evidence type="ECO:0000256" key="1">
    <source>
        <dbReference type="ARBA" id="ARBA00023002"/>
    </source>
</evidence>
<dbReference type="Proteomes" id="UP001199469">
    <property type="component" value="Unassembled WGS sequence"/>
</dbReference>
<dbReference type="InterPro" id="IPR011576">
    <property type="entry name" value="Pyridox_Oxase_N"/>
</dbReference>
<evidence type="ECO:0000313" key="3">
    <source>
        <dbReference type="EMBL" id="MCD2196878.1"/>
    </source>
</evidence>
<name>A0ABS8PF65_9PSEU</name>
<dbReference type="Gene3D" id="2.30.110.10">
    <property type="entry name" value="Electron Transport, Fmn-binding Protein, Chain A"/>
    <property type="match status" value="1"/>
</dbReference>
<feature type="domain" description="Pyridoxamine 5'-phosphate oxidase N-terminal" evidence="2">
    <location>
        <begin position="7"/>
        <end position="129"/>
    </location>
</feature>
<protein>
    <submittedName>
        <fullName evidence="3">TIGR03618 family F420-dependent PPOX class oxidoreductase</fullName>
    </submittedName>
</protein>
<dbReference type="NCBIfam" id="TIGR03618">
    <property type="entry name" value="Rv1155_F420"/>
    <property type="match status" value="1"/>
</dbReference>
<keyword evidence="1" id="KW-0560">Oxidoreductase</keyword>
<organism evidence="3 4">
    <name type="scientific">Actinomycetospora endophytica</name>
    <dbReference type="NCBI Taxonomy" id="2291215"/>
    <lineage>
        <taxon>Bacteria</taxon>
        <taxon>Bacillati</taxon>
        <taxon>Actinomycetota</taxon>
        <taxon>Actinomycetes</taxon>
        <taxon>Pseudonocardiales</taxon>
        <taxon>Pseudonocardiaceae</taxon>
        <taxon>Actinomycetospora</taxon>
    </lineage>
</organism>
<dbReference type="Pfam" id="PF01243">
    <property type="entry name" value="PNPOx_N"/>
    <property type="match status" value="1"/>
</dbReference>
<dbReference type="PANTHER" id="PTHR35176">
    <property type="entry name" value="HEME OXYGENASE HI_0854-RELATED"/>
    <property type="match status" value="1"/>
</dbReference>
<dbReference type="PANTHER" id="PTHR35176:SF6">
    <property type="entry name" value="HEME OXYGENASE HI_0854-RELATED"/>
    <property type="match status" value="1"/>
</dbReference>
<evidence type="ECO:0000259" key="2">
    <source>
        <dbReference type="Pfam" id="PF01243"/>
    </source>
</evidence>
<accession>A0ABS8PF65</accession>
<dbReference type="InterPro" id="IPR052019">
    <property type="entry name" value="F420H2_bilvrd_red/Heme_oxyg"/>
</dbReference>
<dbReference type="RefSeq" id="WP_230738746.1">
    <property type="nucleotide sequence ID" value="NZ_JAJNDB010000006.1"/>
</dbReference>
<dbReference type="InterPro" id="IPR012349">
    <property type="entry name" value="Split_barrel_FMN-bd"/>
</dbReference>
<dbReference type="SUPFAM" id="SSF50475">
    <property type="entry name" value="FMN-binding split barrel"/>
    <property type="match status" value="1"/>
</dbReference>
<sequence length="134" mass="14833">MTLPLPEGLVTLLRRPAPCFVATVMPDGSPQLTETWVDTDGEHVVINVIDGMQKARNVARDSRVAVNVTDPDQPARYWGLRGRVVESTTEGGAEHIEELSQRYLGRPYPNFGGRNGSRLILRIAVDSVSHTPEW</sequence>
<gene>
    <name evidence="3" type="ORF">LQ327_26255</name>
</gene>
<comment type="caution">
    <text evidence="3">The sequence shown here is derived from an EMBL/GenBank/DDBJ whole genome shotgun (WGS) entry which is preliminary data.</text>
</comment>
<reference evidence="3 4" key="1">
    <citation type="submission" date="2021-11" db="EMBL/GenBank/DDBJ databases">
        <title>Draft genome sequence of Actinomycetospora sp. SF1 isolated from the rhizosphere soil.</title>
        <authorList>
            <person name="Duangmal K."/>
            <person name="Chantavorakit T."/>
        </authorList>
    </citation>
    <scope>NUCLEOTIDE SEQUENCE [LARGE SCALE GENOMIC DNA]</scope>
    <source>
        <strain evidence="3 4">TBRC 5722</strain>
    </source>
</reference>